<evidence type="ECO:0000313" key="6">
    <source>
        <dbReference type="Proteomes" id="UP000306552"/>
    </source>
</evidence>
<feature type="signal peptide" evidence="3">
    <location>
        <begin position="1"/>
        <end position="19"/>
    </location>
</feature>
<feature type="domain" description="Thioredoxin" evidence="4">
    <location>
        <begin position="1"/>
        <end position="155"/>
    </location>
</feature>
<feature type="chain" id="PRO_5020727652" evidence="3">
    <location>
        <begin position="20"/>
        <end position="181"/>
    </location>
</feature>
<dbReference type="PANTHER" id="PTHR15337:SF11">
    <property type="entry name" value="THIOREDOXIN DOMAIN-CONTAINING PROTEIN"/>
    <property type="match status" value="1"/>
</dbReference>
<gene>
    <name evidence="5" type="ORF">FCN74_00550</name>
</gene>
<evidence type="ECO:0000256" key="3">
    <source>
        <dbReference type="SAM" id="SignalP"/>
    </source>
</evidence>
<dbReference type="InterPro" id="IPR051099">
    <property type="entry name" value="AGR/TXD"/>
</dbReference>
<dbReference type="PANTHER" id="PTHR15337">
    <property type="entry name" value="ANTERIOR GRADIENT PROTEIN-RELATED"/>
    <property type="match status" value="1"/>
</dbReference>
<accession>A0A4U5TRQ5</accession>
<keyword evidence="6" id="KW-1185">Reference proteome</keyword>
<evidence type="ECO:0000259" key="4">
    <source>
        <dbReference type="PROSITE" id="PS51352"/>
    </source>
</evidence>
<dbReference type="AlphaFoldDB" id="A0A4U5TRQ5"/>
<dbReference type="OrthoDB" id="9811036at2"/>
<dbReference type="InterPro" id="IPR013766">
    <property type="entry name" value="Thioredoxin_domain"/>
</dbReference>
<reference evidence="5 6" key="1">
    <citation type="submission" date="2019-04" db="EMBL/GenBank/DDBJ databases">
        <title>Psychroflexus halotolerans sp. nov., isolated from a marine solar saltern.</title>
        <authorList>
            <person name="Feng X."/>
        </authorList>
    </citation>
    <scope>NUCLEOTIDE SEQUENCE [LARGE SCALE GENOMIC DNA]</scope>
    <source>
        <strain evidence="5 6">WDS2C27</strain>
    </source>
</reference>
<dbReference type="InterPro" id="IPR012336">
    <property type="entry name" value="Thioredoxin-like_fold"/>
</dbReference>
<dbReference type="RefSeq" id="WP_138930653.1">
    <property type="nucleotide sequence ID" value="NZ_SWMU01000001.1"/>
</dbReference>
<comment type="caution">
    <text evidence="5">The sequence shown here is derived from an EMBL/GenBank/DDBJ whole genome shotgun (WGS) entry which is preliminary data.</text>
</comment>
<name>A0A4U5TRQ5_9FLAO</name>
<keyword evidence="2" id="KW-0676">Redox-active center</keyword>
<dbReference type="InterPro" id="IPR036249">
    <property type="entry name" value="Thioredoxin-like_sf"/>
</dbReference>
<dbReference type="EMBL" id="SWMU01000001">
    <property type="protein sequence ID" value="TKS56949.1"/>
    <property type="molecule type" value="Genomic_DNA"/>
</dbReference>
<proteinExistence type="predicted"/>
<dbReference type="Gene3D" id="3.40.30.10">
    <property type="entry name" value="Glutaredoxin"/>
    <property type="match status" value="1"/>
</dbReference>
<dbReference type="Pfam" id="PF13098">
    <property type="entry name" value="Thioredoxin_2"/>
    <property type="match status" value="1"/>
</dbReference>
<dbReference type="InterPro" id="IPR017937">
    <property type="entry name" value="Thioredoxin_CS"/>
</dbReference>
<evidence type="ECO:0000313" key="5">
    <source>
        <dbReference type="EMBL" id="TKS56949.1"/>
    </source>
</evidence>
<keyword evidence="1 3" id="KW-0732">Signal</keyword>
<evidence type="ECO:0000256" key="2">
    <source>
        <dbReference type="ARBA" id="ARBA00023284"/>
    </source>
</evidence>
<evidence type="ECO:0000256" key="1">
    <source>
        <dbReference type="ARBA" id="ARBA00022729"/>
    </source>
</evidence>
<dbReference type="SUPFAM" id="SSF52833">
    <property type="entry name" value="Thioredoxin-like"/>
    <property type="match status" value="1"/>
</dbReference>
<dbReference type="Proteomes" id="UP000306552">
    <property type="component" value="Unassembled WGS sequence"/>
</dbReference>
<protein>
    <submittedName>
        <fullName evidence="5">Thioredoxin family protein</fullName>
    </submittedName>
</protein>
<dbReference type="PROSITE" id="PS51352">
    <property type="entry name" value="THIOREDOXIN_2"/>
    <property type="match status" value="1"/>
</dbReference>
<sequence>MFKTIVFSVFLLVNFGISAQQIEWMTMNEALEKQDDNPKKILLFVYTEWCGYCHKMNENTFVNKDLIKYVNKHFYAVNFNGEGTETVNYKDFEYTNPNYDPNRKGRNYQHFFADALQITSYPAIVFFDEKGNIISPVKGYKSAEDLEIYLKMIASDDYKAVTTAEAWQEYQAEFEPEFKVN</sequence>
<dbReference type="PROSITE" id="PS00194">
    <property type="entry name" value="THIOREDOXIN_1"/>
    <property type="match status" value="1"/>
</dbReference>
<organism evidence="5 6">
    <name type="scientific">Mesohalobacter halotolerans</name>
    <dbReference type="NCBI Taxonomy" id="1883405"/>
    <lineage>
        <taxon>Bacteria</taxon>
        <taxon>Pseudomonadati</taxon>
        <taxon>Bacteroidota</taxon>
        <taxon>Flavobacteriia</taxon>
        <taxon>Flavobacteriales</taxon>
        <taxon>Flavobacteriaceae</taxon>
        <taxon>Mesohalobacter</taxon>
    </lineage>
</organism>